<proteinExistence type="predicted"/>
<name>A0ABU6MIE4_9BACI</name>
<accession>A0ABU6MIE4</accession>
<dbReference type="EMBL" id="JARMAB010000012">
    <property type="protein sequence ID" value="MED1203428.1"/>
    <property type="molecule type" value="Genomic_DNA"/>
</dbReference>
<protein>
    <submittedName>
        <fullName evidence="1">Uncharacterized protein</fullName>
    </submittedName>
</protein>
<comment type="caution">
    <text evidence="1">The sequence shown here is derived from an EMBL/GenBank/DDBJ whole genome shotgun (WGS) entry which is preliminary data.</text>
</comment>
<evidence type="ECO:0000313" key="1">
    <source>
        <dbReference type="EMBL" id="MED1203428.1"/>
    </source>
</evidence>
<sequence length="59" mass="7030">MQVVLKKMPEEWKRMLENERKCREVLNKYKKASNECRKSMKSTSALHIGVRFSESLTEI</sequence>
<evidence type="ECO:0000313" key="2">
    <source>
        <dbReference type="Proteomes" id="UP001341444"/>
    </source>
</evidence>
<organism evidence="1 2">
    <name type="scientific">Heyndrickxia acidicola</name>
    <dbReference type="NCBI Taxonomy" id="209389"/>
    <lineage>
        <taxon>Bacteria</taxon>
        <taxon>Bacillati</taxon>
        <taxon>Bacillota</taxon>
        <taxon>Bacilli</taxon>
        <taxon>Bacillales</taxon>
        <taxon>Bacillaceae</taxon>
        <taxon>Heyndrickxia</taxon>
    </lineage>
</organism>
<reference evidence="1 2" key="1">
    <citation type="submission" date="2023-03" db="EMBL/GenBank/DDBJ databases">
        <title>Bacillus Genome Sequencing.</title>
        <authorList>
            <person name="Dunlap C."/>
        </authorList>
    </citation>
    <scope>NUCLEOTIDE SEQUENCE [LARGE SCALE GENOMIC DNA]</scope>
    <source>
        <strain evidence="1 2">B-23453</strain>
    </source>
</reference>
<keyword evidence="2" id="KW-1185">Reference proteome</keyword>
<dbReference type="Proteomes" id="UP001341444">
    <property type="component" value="Unassembled WGS sequence"/>
</dbReference>
<dbReference type="RefSeq" id="WP_157090726.1">
    <property type="nucleotide sequence ID" value="NZ_JARMAB010000012.1"/>
</dbReference>
<gene>
    <name evidence="1" type="ORF">P4T90_10090</name>
</gene>